<sequence>MNLFWKDIEIGALTETNWDMRSSGSIRFKFNYEGETTGNTHLSNFIKHSIESSNYLENGDEENYNKMIKEESKFLDLINSSKWLVKSENDGIFKILCPIFHDNNEITWQRDYK</sequence>
<evidence type="ECO:0000313" key="1">
    <source>
        <dbReference type="EMBL" id="MDO5975131.1"/>
    </source>
</evidence>
<proteinExistence type="predicted"/>
<evidence type="ECO:0000313" key="2">
    <source>
        <dbReference type="Proteomes" id="UP001176806"/>
    </source>
</evidence>
<protein>
    <submittedName>
        <fullName evidence="1">Uncharacterized protein</fullName>
    </submittedName>
</protein>
<organism evidence="1 2">
    <name type="scientific">Flavivirga jejuensis</name>
    <dbReference type="NCBI Taxonomy" id="870487"/>
    <lineage>
        <taxon>Bacteria</taxon>
        <taxon>Pseudomonadati</taxon>
        <taxon>Bacteroidota</taxon>
        <taxon>Flavobacteriia</taxon>
        <taxon>Flavobacteriales</taxon>
        <taxon>Flavobacteriaceae</taxon>
        <taxon>Flavivirga</taxon>
    </lineage>
</organism>
<comment type="caution">
    <text evidence="1">The sequence shown here is derived from an EMBL/GenBank/DDBJ whole genome shotgun (WGS) entry which is preliminary data.</text>
</comment>
<accession>A0ABT8WQF1</accession>
<reference evidence="1" key="1">
    <citation type="submission" date="2023-07" db="EMBL/GenBank/DDBJ databases">
        <title>Two novel species in the genus Flavivirga.</title>
        <authorList>
            <person name="Kwon K."/>
        </authorList>
    </citation>
    <scope>NUCLEOTIDE SEQUENCE</scope>
    <source>
        <strain evidence="1">KACC 14158</strain>
    </source>
</reference>
<dbReference type="Proteomes" id="UP001176806">
    <property type="component" value="Unassembled WGS sequence"/>
</dbReference>
<dbReference type="EMBL" id="JAUOEL010000004">
    <property type="protein sequence ID" value="MDO5975131.1"/>
    <property type="molecule type" value="Genomic_DNA"/>
</dbReference>
<keyword evidence="2" id="KW-1185">Reference proteome</keyword>
<gene>
    <name evidence="1" type="ORF">Q4Q40_13110</name>
</gene>
<dbReference type="RefSeq" id="WP_303302298.1">
    <property type="nucleotide sequence ID" value="NZ_BAABDA010000035.1"/>
</dbReference>
<name>A0ABT8WQF1_9FLAO</name>